<name>A0A6J4M2C6_9BACT</name>
<proteinExistence type="predicted"/>
<gene>
    <name evidence="1" type="ORF">AVDCRST_MAG68-3522</name>
</gene>
<dbReference type="AlphaFoldDB" id="A0A6J4M2C6"/>
<sequence>MKLAEPEYERGVFINCPFNEDYQPLFEAVLFAVYQCGFVPHSSLEVDDSSQVRIEKITTAIGACRLAVHDISRVELDAATLLPRFNMPLELGIFLGAKSFGGGMQKRKACVILDTERYRFTRFISDIAGQDIRAHEADPARAIEQVRNFLGTHIPPGTLLPSGRTIWERYAEFRAELGGNCRRMRLDPVRLSFRDLTTLITGWLDEHPLPA</sequence>
<evidence type="ECO:0000313" key="1">
    <source>
        <dbReference type="EMBL" id="CAA9348279.1"/>
    </source>
</evidence>
<protein>
    <submittedName>
        <fullName evidence="1">Uncharacterized protein</fullName>
    </submittedName>
</protein>
<accession>A0A6J4M2C6</accession>
<dbReference type="EMBL" id="CADCTW010000162">
    <property type="protein sequence ID" value="CAA9348279.1"/>
    <property type="molecule type" value="Genomic_DNA"/>
</dbReference>
<organism evidence="1">
    <name type="scientific">uncultured Gemmatimonadota bacterium</name>
    <dbReference type="NCBI Taxonomy" id="203437"/>
    <lineage>
        <taxon>Bacteria</taxon>
        <taxon>Pseudomonadati</taxon>
        <taxon>Gemmatimonadota</taxon>
        <taxon>environmental samples</taxon>
    </lineage>
</organism>
<reference evidence="1" key="1">
    <citation type="submission" date="2020-02" db="EMBL/GenBank/DDBJ databases">
        <authorList>
            <person name="Meier V. D."/>
        </authorList>
    </citation>
    <scope>NUCLEOTIDE SEQUENCE</scope>
    <source>
        <strain evidence="1">AVDCRST_MAG68</strain>
    </source>
</reference>